<dbReference type="InterPro" id="IPR032466">
    <property type="entry name" value="Metal_Hydrolase"/>
</dbReference>
<dbReference type="PANTHER" id="PTHR43668">
    <property type="entry name" value="ALLANTOINASE"/>
    <property type="match status" value="1"/>
</dbReference>
<proteinExistence type="predicted"/>
<dbReference type="SUPFAM" id="SSF51556">
    <property type="entry name" value="Metallo-dependent hydrolases"/>
    <property type="match status" value="1"/>
</dbReference>
<gene>
    <name evidence="3" type="ORF">DFH08DRAFT_1085614</name>
</gene>
<organism evidence="3 4">
    <name type="scientific">Mycena albidolilacea</name>
    <dbReference type="NCBI Taxonomy" id="1033008"/>
    <lineage>
        <taxon>Eukaryota</taxon>
        <taxon>Fungi</taxon>
        <taxon>Dikarya</taxon>
        <taxon>Basidiomycota</taxon>
        <taxon>Agaricomycotina</taxon>
        <taxon>Agaricomycetes</taxon>
        <taxon>Agaricomycetidae</taxon>
        <taxon>Agaricales</taxon>
        <taxon>Marasmiineae</taxon>
        <taxon>Mycenaceae</taxon>
        <taxon>Mycena</taxon>
    </lineage>
</organism>
<evidence type="ECO:0000256" key="1">
    <source>
        <dbReference type="SAM" id="Phobius"/>
    </source>
</evidence>
<dbReference type="PANTHER" id="PTHR43668:SF5">
    <property type="entry name" value="AMIDOHYDROLASE 3 DOMAIN-CONTAINING PROTEIN"/>
    <property type="match status" value="1"/>
</dbReference>
<keyword evidence="1" id="KW-1133">Transmembrane helix</keyword>
<dbReference type="Gene3D" id="3.20.20.140">
    <property type="entry name" value="Metal-dependent hydrolases"/>
    <property type="match status" value="2"/>
</dbReference>
<keyword evidence="1" id="KW-0812">Transmembrane</keyword>
<dbReference type="Proteomes" id="UP001218218">
    <property type="component" value="Unassembled WGS sequence"/>
</dbReference>
<evidence type="ECO:0000313" key="3">
    <source>
        <dbReference type="EMBL" id="KAJ7322931.1"/>
    </source>
</evidence>
<reference evidence="3" key="1">
    <citation type="submission" date="2023-03" db="EMBL/GenBank/DDBJ databases">
        <title>Massive genome expansion in bonnet fungi (Mycena s.s.) driven by repeated elements and novel gene families across ecological guilds.</title>
        <authorList>
            <consortium name="Lawrence Berkeley National Laboratory"/>
            <person name="Harder C.B."/>
            <person name="Miyauchi S."/>
            <person name="Viragh M."/>
            <person name="Kuo A."/>
            <person name="Thoen E."/>
            <person name="Andreopoulos B."/>
            <person name="Lu D."/>
            <person name="Skrede I."/>
            <person name="Drula E."/>
            <person name="Henrissat B."/>
            <person name="Morin E."/>
            <person name="Kohler A."/>
            <person name="Barry K."/>
            <person name="LaButti K."/>
            <person name="Morin E."/>
            <person name="Salamov A."/>
            <person name="Lipzen A."/>
            <person name="Mereny Z."/>
            <person name="Hegedus B."/>
            <person name="Baldrian P."/>
            <person name="Stursova M."/>
            <person name="Weitz H."/>
            <person name="Taylor A."/>
            <person name="Grigoriev I.V."/>
            <person name="Nagy L.G."/>
            <person name="Martin F."/>
            <person name="Kauserud H."/>
        </authorList>
    </citation>
    <scope>NUCLEOTIDE SEQUENCE</scope>
    <source>
        <strain evidence="3">CBHHK002</strain>
    </source>
</reference>
<dbReference type="AlphaFoldDB" id="A0AAD7EHS9"/>
<feature type="transmembrane region" description="Helical" evidence="1">
    <location>
        <begin position="23"/>
        <end position="42"/>
    </location>
</feature>
<keyword evidence="1" id="KW-0472">Membrane</keyword>
<dbReference type="SUPFAM" id="SSF51338">
    <property type="entry name" value="Composite domain of metallo-dependent hydrolases"/>
    <property type="match status" value="1"/>
</dbReference>
<dbReference type="GO" id="GO:0006145">
    <property type="term" value="P:purine nucleobase catabolic process"/>
    <property type="evidence" value="ECO:0007669"/>
    <property type="project" value="TreeGrafter"/>
</dbReference>
<sequence>MEKDKGSGYPAPSLKGRKRVKPIQFTLLLLAVFSYSLTYLLWPSARTETLPINAAAIVAQCRALHLTPGPPDNFHSRTESDRFQEGTKPTLIRNATIWTGLDNGNEVIRGDILIDKGLIKKVGSVDESVLRSYADVVVLDAAGSWVSPGVVDMHSHIGVMSAPYLQGAYDTNSYKGLVQPWLRSFDGLNTHDEAYQWAISGGVTSGQAFVIKLRPTAERSSSAMLLEPPFSLNGTYIDPAQRPGWRQMKHACGENPSRAYSGTRMDTQWAFRQGYNTARKIKEKQDAYCAKALAGEWKDLGDFPEDLQWEALVDVLCSRVKVHNHCHEAVDLDAMVRLTNEFKFSIAAFHHADEAYMVPNLIKKAYVHPPAVAIFATSARYRREGYRTSEFAPRILADNGLDVVMKSDHPVLNSRYLIYEAQQAHYFGLPVNLALASVTSTPARVMGQDHRIGRIIEGFDADVVVWDSHPLALGAAPKQVFIDGIAQLEKPYTSVKPISAQHAPVTPNFDKEVADAIEYEGLPPLEPETVKPAVIVFRNVGRIFLKDPATRRVREVFTSASAEWVVVVENGRIVCNGTQIACPAALSQTRHLDLQGGSISPGLVSYGSPLGLTHIPGEVSTSDGPVFDPIGLQVPSIIDGTVISAVDGLLFGTRDALLAYRNGVTSAVTAPTSSGFLAGLSTVFSTSAAHKLADGAVIQEVSALHMRLSLSSAISVSTQIAALRELLLAEGEGQGQLGRRFTEVAAGKILLVIDVDSADIIASLIALKKQVEAAKGTIIRLTLAGAAEAHLLAKEIGNAGVGVLIEQRPYPPRWEQKRLLPGPPLTQSTAITTLVSHHTAQNKVSTWVETEAERARDFCHWSGKCRDQWQKSRVFLPVFLPK</sequence>
<dbReference type="GO" id="GO:0005737">
    <property type="term" value="C:cytoplasm"/>
    <property type="evidence" value="ECO:0007669"/>
    <property type="project" value="TreeGrafter"/>
</dbReference>
<comment type="caution">
    <text evidence="3">The sequence shown here is derived from an EMBL/GenBank/DDBJ whole genome shotgun (WGS) entry which is preliminary data.</text>
</comment>
<keyword evidence="4" id="KW-1185">Reference proteome</keyword>
<feature type="domain" description="Amidohydrolase-related" evidence="2">
    <location>
        <begin position="392"/>
        <end position="483"/>
    </location>
</feature>
<dbReference type="InterPro" id="IPR050138">
    <property type="entry name" value="DHOase/Allantoinase_Hydrolase"/>
</dbReference>
<dbReference type="Pfam" id="PF01979">
    <property type="entry name" value="Amidohydro_1"/>
    <property type="match status" value="1"/>
</dbReference>
<dbReference type="EMBL" id="JARIHO010000048">
    <property type="protein sequence ID" value="KAJ7322931.1"/>
    <property type="molecule type" value="Genomic_DNA"/>
</dbReference>
<accession>A0AAD7EHS9</accession>
<evidence type="ECO:0000259" key="2">
    <source>
        <dbReference type="Pfam" id="PF01979"/>
    </source>
</evidence>
<evidence type="ECO:0000313" key="4">
    <source>
        <dbReference type="Proteomes" id="UP001218218"/>
    </source>
</evidence>
<dbReference type="InterPro" id="IPR006680">
    <property type="entry name" value="Amidohydro-rel"/>
</dbReference>
<dbReference type="GO" id="GO:0004038">
    <property type="term" value="F:allantoinase activity"/>
    <property type="evidence" value="ECO:0007669"/>
    <property type="project" value="TreeGrafter"/>
</dbReference>
<dbReference type="InterPro" id="IPR011059">
    <property type="entry name" value="Metal-dep_hydrolase_composite"/>
</dbReference>
<protein>
    <submittedName>
        <fullName evidence="3">Carbohydrate esterase family 9 protein</fullName>
    </submittedName>
</protein>
<name>A0AAD7EHS9_9AGAR</name>